<proteinExistence type="predicted"/>
<organism evidence="1 2">
    <name type="scientific">Trichocladium antarcticum</name>
    <dbReference type="NCBI Taxonomy" id="1450529"/>
    <lineage>
        <taxon>Eukaryota</taxon>
        <taxon>Fungi</taxon>
        <taxon>Dikarya</taxon>
        <taxon>Ascomycota</taxon>
        <taxon>Pezizomycotina</taxon>
        <taxon>Sordariomycetes</taxon>
        <taxon>Sordariomycetidae</taxon>
        <taxon>Sordariales</taxon>
        <taxon>Chaetomiaceae</taxon>
        <taxon>Trichocladium</taxon>
    </lineage>
</organism>
<name>A0AAN6ZCZ9_9PEZI</name>
<dbReference type="AlphaFoldDB" id="A0AAN6ZCZ9"/>
<reference evidence="1" key="2">
    <citation type="submission" date="2023-05" db="EMBL/GenBank/DDBJ databases">
        <authorList>
            <consortium name="Lawrence Berkeley National Laboratory"/>
            <person name="Steindorff A."/>
            <person name="Hensen N."/>
            <person name="Bonometti L."/>
            <person name="Westerberg I."/>
            <person name="Brannstrom I.O."/>
            <person name="Guillou S."/>
            <person name="Cros-Aarteil S."/>
            <person name="Calhoun S."/>
            <person name="Haridas S."/>
            <person name="Kuo A."/>
            <person name="Mondo S."/>
            <person name="Pangilinan J."/>
            <person name="Riley R."/>
            <person name="Labutti K."/>
            <person name="Andreopoulos B."/>
            <person name="Lipzen A."/>
            <person name="Chen C."/>
            <person name="Yanf M."/>
            <person name="Daum C."/>
            <person name="Ng V."/>
            <person name="Clum A."/>
            <person name="Ohm R."/>
            <person name="Martin F."/>
            <person name="Silar P."/>
            <person name="Natvig D."/>
            <person name="Lalanne C."/>
            <person name="Gautier V."/>
            <person name="Ament-Velasquez S.L."/>
            <person name="Kruys A."/>
            <person name="Hutchinson M.I."/>
            <person name="Powell A.J."/>
            <person name="Barry K."/>
            <person name="Miller A.N."/>
            <person name="Grigoriev I.V."/>
            <person name="Debuchy R."/>
            <person name="Gladieux P."/>
            <person name="Thoren M.H."/>
            <person name="Johannesson H."/>
        </authorList>
    </citation>
    <scope>NUCLEOTIDE SEQUENCE</scope>
    <source>
        <strain evidence="1">CBS 123565</strain>
    </source>
</reference>
<dbReference type="EMBL" id="MU853411">
    <property type="protein sequence ID" value="KAK4133732.1"/>
    <property type="molecule type" value="Genomic_DNA"/>
</dbReference>
<evidence type="ECO:0000313" key="2">
    <source>
        <dbReference type="Proteomes" id="UP001304895"/>
    </source>
</evidence>
<reference evidence="1" key="1">
    <citation type="journal article" date="2023" name="Mol. Phylogenet. Evol.">
        <title>Genome-scale phylogeny and comparative genomics of the fungal order Sordariales.</title>
        <authorList>
            <person name="Hensen N."/>
            <person name="Bonometti L."/>
            <person name="Westerberg I."/>
            <person name="Brannstrom I.O."/>
            <person name="Guillou S."/>
            <person name="Cros-Aarteil S."/>
            <person name="Calhoun S."/>
            <person name="Haridas S."/>
            <person name="Kuo A."/>
            <person name="Mondo S."/>
            <person name="Pangilinan J."/>
            <person name="Riley R."/>
            <person name="LaButti K."/>
            <person name="Andreopoulos B."/>
            <person name="Lipzen A."/>
            <person name="Chen C."/>
            <person name="Yan M."/>
            <person name="Daum C."/>
            <person name="Ng V."/>
            <person name="Clum A."/>
            <person name="Steindorff A."/>
            <person name="Ohm R.A."/>
            <person name="Martin F."/>
            <person name="Silar P."/>
            <person name="Natvig D.O."/>
            <person name="Lalanne C."/>
            <person name="Gautier V."/>
            <person name="Ament-Velasquez S.L."/>
            <person name="Kruys A."/>
            <person name="Hutchinson M.I."/>
            <person name="Powell A.J."/>
            <person name="Barry K."/>
            <person name="Miller A.N."/>
            <person name="Grigoriev I.V."/>
            <person name="Debuchy R."/>
            <person name="Gladieux P."/>
            <person name="Hiltunen Thoren M."/>
            <person name="Johannesson H."/>
        </authorList>
    </citation>
    <scope>NUCLEOTIDE SEQUENCE</scope>
    <source>
        <strain evidence="1">CBS 123565</strain>
    </source>
</reference>
<protein>
    <submittedName>
        <fullName evidence="1">Uncharacterized protein</fullName>
    </submittedName>
</protein>
<comment type="caution">
    <text evidence="1">The sequence shown here is derived from an EMBL/GenBank/DDBJ whole genome shotgun (WGS) entry which is preliminary data.</text>
</comment>
<keyword evidence="2" id="KW-1185">Reference proteome</keyword>
<evidence type="ECO:0000313" key="1">
    <source>
        <dbReference type="EMBL" id="KAK4133732.1"/>
    </source>
</evidence>
<sequence>MLYQDQSAPEPLSRFIQYRHHGPTLPQWVQQHLATTTNSTQSFSTAHDRACSASRPNRIRPLRHALDYYFGGPNTQQAVALSYTLRLASDLGEDAVEVRKGRRQPHSEIDPGYCRNCLFQSRLVGGLVAVL</sequence>
<gene>
    <name evidence="1" type="ORF">BT67DRAFT_442648</name>
</gene>
<dbReference type="Proteomes" id="UP001304895">
    <property type="component" value="Unassembled WGS sequence"/>
</dbReference>
<accession>A0AAN6ZCZ9</accession>